<evidence type="ECO:0000313" key="2">
    <source>
        <dbReference type="Proteomes" id="UP000183507"/>
    </source>
</evidence>
<dbReference type="AlphaFoldDB" id="A0A1G6M158"/>
<proteinExistence type="predicted"/>
<evidence type="ECO:0000313" key="1">
    <source>
        <dbReference type="EMBL" id="SDC49272.1"/>
    </source>
</evidence>
<name>A0A1G6M158_9BACI</name>
<dbReference type="Proteomes" id="UP000183507">
    <property type="component" value="Unassembled WGS sequence"/>
</dbReference>
<gene>
    <name evidence="1" type="ORF">SAMN04487767_102109</name>
</gene>
<dbReference type="EMBL" id="FMZR01000002">
    <property type="protein sequence ID" value="SDC49272.1"/>
    <property type="molecule type" value="Genomic_DNA"/>
</dbReference>
<sequence length="157" mass="18722">MEHRALGRLVSFKKYDEKGKIVEEMKETNNEIYDVRYHKYWGNWIRTHTKVEERLHEMQNDRFAIKDITYINSDHEGLRKYIVILALNSDGIFENNPPFIEDLLKVTIMLKEELDNKNFVIDLTNKTGTLYTTWLASKEIKEANNIEDLVKERFPVN</sequence>
<protein>
    <submittedName>
        <fullName evidence="1">Uncharacterized protein</fullName>
    </submittedName>
</protein>
<organism evidence="1 2">
    <name type="scientific">Bacillus wiedmannii</name>
    <dbReference type="NCBI Taxonomy" id="1890302"/>
    <lineage>
        <taxon>Bacteria</taxon>
        <taxon>Bacillati</taxon>
        <taxon>Bacillota</taxon>
        <taxon>Bacilli</taxon>
        <taxon>Bacillales</taxon>
        <taxon>Bacillaceae</taxon>
        <taxon>Bacillus</taxon>
        <taxon>Bacillus cereus group</taxon>
    </lineage>
</organism>
<reference evidence="2" key="1">
    <citation type="submission" date="2016-10" db="EMBL/GenBank/DDBJ databases">
        <authorList>
            <person name="Varghese N."/>
        </authorList>
    </citation>
    <scope>NUCLEOTIDE SEQUENCE [LARGE SCALE GENOMIC DNA]</scope>
    <source>
        <strain evidence="2">KPR-7A</strain>
    </source>
</reference>
<accession>A0A1G6M158</accession>